<feature type="domain" description="Response regulatory" evidence="12">
    <location>
        <begin position="6"/>
        <end position="123"/>
    </location>
</feature>
<evidence type="ECO:0000256" key="10">
    <source>
        <dbReference type="PROSITE-ProRule" id="PRU00169"/>
    </source>
</evidence>
<comment type="subcellular location">
    <subcellularLocation>
        <location evidence="1">Cytoplasm</location>
    </subcellularLocation>
</comment>
<dbReference type="Proteomes" id="UP000198508">
    <property type="component" value="Unassembled WGS sequence"/>
</dbReference>
<dbReference type="InterPro" id="IPR001789">
    <property type="entry name" value="Sig_transdc_resp-reg_receiver"/>
</dbReference>
<dbReference type="SMART" id="SM00342">
    <property type="entry name" value="HTH_ARAC"/>
    <property type="match status" value="1"/>
</dbReference>
<dbReference type="PANTHER" id="PTHR42713">
    <property type="entry name" value="HISTIDINE KINASE-RELATED"/>
    <property type="match status" value="1"/>
</dbReference>
<dbReference type="Gene3D" id="3.40.50.2300">
    <property type="match status" value="1"/>
</dbReference>
<keyword evidence="3" id="KW-0963">Cytoplasm</keyword>
<dbReference type="SMART" id="SM00448">
    <property type="entry name" value="REC"/>
    <property type="match status" value="1"/>
</dbReference>
<feature type="modified residue" description="4-aspartylphosphate" evidence="10">
    <location>
        <position position="58"/>
    </location>
</feature>
<dbReference type="CDD" id="cd17536">
    <property type="entry name" value="REC_YesN-like"/>
    <property type="match status" value="1"/>
</dbReference>
<dbReference type="PANTHER" id="PTHR42713:SF3">
    <property type="entry name" value="TRANSCRIPTIONAL REGULATORY PROTEIN HPTR"/>
    <property type="match status" value="1"/>
</dbReference>
<keyword evidence="6" id="KW-0805">Transcription regulation</keyword>
<evidence type="ECO:0000256" key="7">
    <source>
        <dbReference type="ARBA" id="ARBA00023125"/>
    </source>
</evidence>
<dbReference type="InterPro" id="IPR011006">
    <property type="entry name" value="CheY-like_superfamily"/>
</dbReference>
<keyword evidence="14" id="KW-1185">Reference proteome</keyword>
<keyword evidence="5" id="KW-0902">Two-component regulatory system</keyword>
<evidence type="ECO:0000256" key="9">
    <source>
        <dbReference type="ARBA" id="ARBA00024867"/>
    </source>
</evidence>
<dbReference type="InterPro" id="IPR018060">
    <property type="entry name" value="HTH_AraC"/>
</dbReference>
<evidence type="ECO:0000256" key="1">
    <source>
        <dbReference type="ARBA" id="ARBA00004496"/>
    </source>
</evidence>
<keyword evidence="4 10" id="KW-0597">Phosphoprotein</keyword>
<dbReference type="SUPFAM" id="SSF46689">
    <property type="entry name" value="Homeodomain-like"/>
    <property type="match status" value="2"/>
</dbReference>
<keyword evidence="8" id="KW-0804">Transcription</keyword>
<evidence type="ECO:0000256" key="4">
    <source>
        <dbReference type="ARBA" id="ARBA00022553"/>
    </source>
</evidence>
<name>A0A1I0K2G9_9FIRM</name>
<organism evidence="13 14">
    <name type="scientific">Enterocloster lavalensis</name>
    <dbReference type="NCBI Taxonomy" id="460384"/>
    <lineage>
        <taxon>Bacteria</taxon>
        <taxon>Bacillati</taxon>
        <taxon>Bacillota</taxon>
        <taxon>Clostridia</taxon>
        <taxon>Lachnospirales</taxon>
        <taxon>Lachnospiraceae</taxon>
        <taxon>Enterocloster</taxon>
    </lineage>
</organism>
<evidence type="ECO:0000256" key="2">
    <source>
        <dbReference type="ARBA" id="ARBA00018672"/>
    </source>
</evidence>
<dbReference type="GO" id="GO:0043565">
    <property type="term" value="F:sequence-specific DNA binding"/>
    <property type="evidence" value="ECO:0007669"/>
    <property type="project" value="InterPro"/>
</dbReference>
<gene>
    <name evidence="13" type="ORF">SAMN05216313_14428</name>
</gene>
<feature type="domain" description="HTH araC/xylS-type" evidence="11">
    <location>
        <begin position="403"/>
        <end position="501"/>
    </location>
</feature>
<proteinExistence type="predicted"/>
<evidence type="ECO:0000313" key="14">
    <source>
        <dbReference type="Proteomes" id="UP000198508"/>
    </source>
</evidence>
<dbReference type="PROSITE" id="PS01124">
    <property type="entry name" value="HTH_ARAC_FAMILY_2"/>
    <property type="match status" value="1"/>
</dbReference>
<evidence type="ECO:0000256" key="6">
    <source>
        <dbReference type="ARBA" id="ARBA00023015"/>
    </source>
</evidence>
<dbReference type="Pfam" id="PF12833">
    <property type="entry name" value="HTH_18"/>
    <property type="match status" value="1"/>
</dbReference>
<dbReference type="Gene3D" id="1.10.10.60">
    <property type="entry name" value="Homeodomain-like"/>
    <property type="match status" value="2"/>
</dbReference>
<dbReference type="InterPro" id="IPR009057">
    <property type="entry name" value="Homeodomain-like_sf"/>
</dbReference>
<dbReference type="GO" id="GO:0005737">
    <property type="term" value="C:cytoplasm"/>
    <property type="evidence" value="ECO:0007669"/>
    <property type="project" value="UniProtKB-SubCell"/>
</dbReference>
<reference evidence="14" key="1">
    <citation type="submission" date="2016-10" db="EMBL/GenBank/DDBJ databases">
        <authorList>
            <person name="Varghese N."/>
            <person name="Submissions S."/>
        </authorList>
    </citation>
    <scope>NUCLEOTIDE SEQUENCE [LARGE SCALE GENOMIC DNA]</scope>
    <source>
        <strain evidence="14">NLAE-zl-G277</strain>
    </source>
</reference>
<dbReference type="GO" id="GO:0000160">
    <property type="term" value="P:phosphorelay signal transduction system"/>
    <property type="evidence" value="ECO:0007669"/>
    <property type="project" value="UniProtKB-KW"/>
</dbReference>
<evidence type="ECO:0000259" key="11">
    <source>
        <dbReference type="PROSITE" id="PS01124"/>
    </source>
</evidence>
<evidence type="ECO:0000256" key="8">
    <source>
        <dbReference type="ARBA" id="ARBA00023163"/>
    </source>
</evidence>
<dbReference type="PROSITE" id="PS50110">
    <property type="entry name" value="RESPONSE_REGULATORY"/>
    <property type="match status" value="1"/>
</dbReference>
<dbReference type="AlphaFoldDB" id="A0A1I0K2G9"/>
<dbReference type="SUPFAM" id="SSF52172">
    <property type="entry name" value="CheY-like"/>
    <property type="match status" value="1"/>
</dbReference>
<evidence type="ECO:0000259" key="12">
    <source>
        <dbReference type="PROSITE" id="PS50110"/>
    </source>
</evidence>
<comment type="function">
    <text evidence="9">May play the central regulatory role in sporulation. It may be an element of the effector pathway responsible for the activation of sporulation genes in response to nutritional stress. Spo0A may act in concert with spo0H (a sigma factor) to control the expression of some genes that are critical to the sporulation process.</text>
</comment>
<dbReference type="EMBL" id="FOIM01000044">
    <property type="protein sequence ID" value="SEU17930.1"/>
    <property type="molecule type" value="Genomic_DNA"/>
</dbReference>
<protein>
    <recommendedName>
        <fullName evidence="2">Stage 0 sporulation protein A homolog</fullName>
    </recommendedName>
</protein>
<evidence type="ECO:0000256" key="3">
    <source>
        <dbReference type="ARBA" id="ARBA00022490"/>
    </source>
</evidence>
<keyword evidence="7 13" id="KW-0238">DNA-binding</keyword>
<dbReference type="Pfam" id="PF00072">
    <property type="entry name" value="Response_reg"/>
    <property type="match status" value="1"/>
</dbReference>
<dbReference type="InterPro" id="IPR051552">
    <property type="entry name" value="HptR"/>
</dbReference>
<evidence type="ECO:0000313" key="13">
    <source>
        <dbReference type="EMBL" id="SEU17930.1"/>
    </source>
</evidence>
<evidence type="ECO:0000256" key="5">
    <source>
        <dbReference type="ARBA" id="ARBA00023012"/>
    </source>
</evidence>
<dbReference type="STRING" id="460384.SAMN05216313_14428"/>
<accession>A0A1I0K2G9</accession>
<dbReference type="GO" id="GO:0003700">
    <property type="term" value="F:DNA-binding transcription factor activity"/>
    <property type="evidence" value="ECO:0007669"/>
    <property type="project" value="InterPro"/>
</dbReference>
<sequence length="507" mass="56286">MKHMIKAMIIDDEKLIREGLVTYIDWAALGVEVCAVCGDCAGAVRAAALHRPQIILADICLPDASGLELFRQIRDCGLKCEAIFISSYSEFQYAQQAVKLGAFDYLLKPIEADVLYDCVRRCAEKIRSTKDPGGQNCDRTVVEKILTDALTNVPQADQTFLHLARLAGAPEGSRPFLLVSVTGEAPVVGLSPGIGLSPGAGAPAGFDLPVLAAYQARVSDQVACCCFFTVPELEQTALNTLEKALTGSADLAVRLCLDEPDASLYALLQQALCGLLLTRLPAPGSRILFDPAQQNLVPEVIKSLDQVSLKTALSQFLRFCRENRWTCKHLDFQFECFKFLETIYKQLTWVYGLPLPAGLDMHVFIERLRKPNNLYDLFTALDQILTMVFTEVRRDSCQSPYTKKTLAIIRSRYGDSLSLKSVARELHVSPSYLSSVFKDDTGCPFSDYLFLHRMNIAYDLVRQGSLRIYEIGEQVGYPDVAQFSKCFKKQFGYSPKQLQNASGRLEP</sequence>